<dbReference type="Proteomes" id="UP000242496">
    <property type="component" value="Unassembled WGS sequence"/>
</dbReference>
<sequence length="445" mass="48104">MYYSQGTISTVSGSAIVRGTGTKFKSNINGVAPAQLILIQSGNGNLLHMIQAVNSDTELVLADNASVTLNNVTYQIQVTVPDSISDGVRHMVANSSYIVDFLQNMDKWMSQSGTVNVTLPNGQSVSLQSIRALQAGEEGKMSASSGDYNADFRFKQVGTLPAEKNAVMLVSATDIPANSMAAFTRYQWHNNDIQTGIVRGGGVDTQGYAIDINAKRVLTVSSEGIGIHSNIPWGGISVTRPSKTFWSIEGTPDSGDDVLLNFVDRNPDSSNRSVQQLLKGSGVILSLGVNCWRDSNGFIKTASPLIEIHPDGTFTTNDESEGATVTKPGIGHYQVANVLGYNADKAWGVHGGISTPKNNNGLELIYLDDKVQPDGSITIETFHRQHNHLPERFQNNRIKEIVDGEKVYYADGEPCDIPEGCRLDVRVQMPADSVWNVRQGITDGD</sequence>
<evidence type="ECO:0000259" key="1">
    <source>
        <dbReference type="Pfam" id="PF25670"/>
    </source>
</evidence>
<accession>A0A1I7G7C8</accession>
<feature type="domain" description="Phage tail protein C-terminal" evidence="1">
    <location>
        <begin position="290"/>
        <end position="431"/>
    </location>
</feature>
<evidence type="ECO:0000313" key="2">
    <source>
        <dbReference type="EMBL" id="SFU44146.1"/>
    </source>
</evidence>
<reference evidence="3" key="1">
    <citation type="submission" date="2016-10" db="EMBL/GenBank/DDBJ databases">
        <authorList>
            <person name="Varghese N."/>
            <person name="Submissions S."/>
        </authorList>
    </citation>
    <scope>NUCLEOTIDE SEQUENCE [LARGE SCALE GENOMIC DNA]</scope>
    <source>
        <strain evidence="3">DSM 18168</strain>
    </source>
</reference>
<proteinExistence type="predicted"/>
<dbReference type="STRING" id="351659.SAMN05421784_10728"/>
<protein>
    <recommendedName>
        <fullName evidence="1">Phage tail protein C-terminal domain-containing protein</fullName>
    </recommendedName>
</protein>
<gene>
    <name evidence="2" type="ORF">SAMN05421784_10728</name>
</gene>
<keyword evidence="3" id="KW-1185">Reference proteome</keyword>
<organism evidence="2 3">
    <name type="scientific">Xenorhabdus koppenhoeferi</name>
    <dbReference type="NCBI Taxonomy" id="351659"/>
    <lineage>
        <taxon>Bacteria</taxon>
        <taxon>Pseudomonadati</taxon>
        <taxon>Pseudomonadota</taxon>
        <taxon>Gammaproteobacteria</taxon>
        <taxon>Enterobacterales</taxon>
        <taxon>Morganellaceae</taxon>
        <taxon>Xenorhabdus</taxon>
    </lineage>
</organism>
<dbReference type="Pfam" id="PF25670">
    <property type="entry name" value="Phage_tail_C_2"/>
    <property type="match status" value="1"/>
</dbReference>
<evidence type="ECO:0000313" key="3">
    <source>
        <dbReference type="Proteomes" id="UP000242496"/>
    </source>
</evidence>
<dbReference type="EMBL" id="FPBJ01000007">
    <property type="protein sequence ID" value="SFU44146.1"/>
    <property type="molecule type" value="Genomic_DNA"/>
</dbReference>
<dbReference type="AlphaFoldDB" id="A0A1I7G7C8"/>
<name>A0A1I7G7C8_9GAMM</name>
<dbReference type="InterPro" id="IPR058008">
    <property type="entry name" value="Gp26_C"/>
</dbReference>